<sequence>MTPEEELADLQKKFALLEGDRKAYFETSQWTMKQNKDTIAAAKKENKDLLQQLTEKSSNAATDRDKPKVTDLGPENNEELYRLQELAKDLRRRYDDYKQRAVRKTRELEAKLDSIKDLENDAVNPSEEDTPTTRLLRQLENRFDKALIKYNEAHSIQKTYQQIVKRLSDERVTFDAQLQGMDKAIKAKERDLAELVLLGHEANASKDKAKAELAEVENALHKERRDREKDLRDRREMVRQREQMNAETARMRQKREDDAAARDAAIARKKEAELRAKMGEEERRRASVAGKLDNYEDAFLRIKDATGVADIHEVVTKFMTQEDTNNNLNQLTKDGQSRVEALKEEIDQMKQKIDALKLDGAGTGASRRLVDEYESQLSEGTANNDRVKAKFERLNKVMVSMKAGTEHLVDRLEGIKTEAAPPAVTDETVVEVMAHCERKLLRAMGLVNKKGEDTLSSTLSRSFGPSSTVSAHNFRIDIFADSEDDSEDDDREEDEDGAAKVADRTQVKYEAEVALAKATGKRPPGEPSPMKSGRGAPPTPGSVKGKGSRGSRPVMA</sequence>
<feature type="coiled-coil region" evidence="2">
    <location>
        <begin position="325"/>
        <end position="390"/>
    </location>
</feature>
<feature type="region of interest" description="Disordered" evidence="3">
    <location>
        <begin position="53"/>
        <end position="76"/>
    </location>
</feature>
<feature type="domain" description="ODAD1 central coiled coil region" evidence="4">
    <location>
        <begin position="136"/>
        <end position="413"/>
    </location>
</feature>
<dbReference type="GO" id="GO:0036064">
    <property type="term" value="C:ciliary basal body"/>
    <property type="evidence" value="ECO:0007669"/>
    <property type="project" value="TreeGrafter"/>
</dbReference>
<organism evidence="5">
    <name type="scientific">Micromonas pusilla</name>
    <name type="common">Picoplanktonic green alga</name>
    <name type="synonym">Chromulina pusilla</name>
    <dbReference type="NCBI Taxonomy" id="38833"/>
    <lineage>
        <taxon>Eukaryota</taxon>
        <taxon>Viridiplantae</taxon>
        <taxon>Chlorophyta</taxon>
        <taxon>Mamiellophyceae</taxon>
        <taxon>Mamiellales</taxon>
        <taxon>Mamiellaceae</taxon>
        <taxon>Micromonas</taxon>
    </lineage>
</organism>
<feature type="compositionally biased region" description="Basic and acidic residues" evidence="3">
    <location>
        <begin position="497"/>
        <end position="511"/>
    </location>
</feature>
<feature type="coiled-coil region" evidence="2">
    <location>
        <begin position="199"/>
        <end position="284"/>
    </location>
</feature>
<gene>
    <name evidence="5" type="ORF">MCOM1403_LOCUS5195</name>
    <name evidence="6" type="ORF">MCOM1403_LOCUS5197</name>
</gene>
<dbReference type="InterPro" id="IPR049258">
    <property type="entry name" value="ODAD1_CC"/>
</dbReference>
<feature type="region of interest" description="Disordered" evidence="3">
    <location>
        <begin position="480"/>
        <end position="556"/>
    </location>
</feature>
<evidence type="ECO:0000313" key="5">
    <source>
        <dbReference type="EMBL" id="CAD8517769.1"/>
    </source>
</evidence>
<evidence type="ECO:0000256" key="1">
    <source>
        <dbReference type="ARBA" id="ARBA00023054"/>
    </source>
</evidence>
<dbReference type="GO" id="GO:0003341">
    <property type="term" value="P:cilium movement"/>
    <property type="evidence" value="ECO:0007669"/>
    <property type="project" value="InterPro"/>
</dbReference>
<dbReference type="AlphaFoldDB" id="A0A6U0P1U4"/>
<name>A0A6U0P1U4_MICPS</name>
<dbReference type="GO" id="GO:0035253">
    <property type="term" value="C:ciliary rootlet"/>
    <property type="evidence" value="ECO:0007669"/>
    <property type="project" value="TreeGrafter"/>
</dbReference>
<dbReference type="GO" id="GO:0036158">
    <property type="term" value="P:outer dynein arm assembly"/>
    <property type="evidence" value="ECO:0007669"/>
    <property type="project" value="InterPro"/>
</dbReference>
<feature type="compositionally biased region" description="Acidic residues" evidence="3">
    <location>
        <begin position="480"/>
        <end position="496"/>
    </location>
</feature>
<dbReference type="PANTHER" id="PTHR46518">
    <property type="entry name" value="COILED-COIL DOMAIN-CONTAINING PROTEIN 151"/>
    <property type="match status" value="1"/>
</dbReference>
<evidence type="ECO:0000256" key="2">
    <source>
        <dbReference type="SAM" id="Coils"/>
    </source>
</evidence>
<dbReference type="GO" id="GO:0097542">
    <property type="term" value="C:ciliary tip"/>
    <property type="evidence" value="ECO:0007669"/>
    <property type="project" value="TreeGrafter"/>
</dbReference>
<reference evidence="5" key="1">
    <citation type="submission" date="2021-01" db="EMBL/GenBank/DDBJ databases">
        <authorList>
            <person name="Corre E."/>
            <person name="Pelletier E."/>
            <person name="Niang G."/>
            <person name="Scheremetjew M."/>
            <person name="Finn R."/>
            <person name="Kale V."/>
            <person name="Holt S."/>
            <person name="Cochrane G."/>
            <person name="Meng A."/>
            <person name="Brown T."/>
            <person name="Cohen L."/>
        </authorList>
    </citation>
    <scope>NUCLEOTIDE SEQUENCE</scope>
    <source>
        <strain evidence="5">CCMP1723</strain>
    </source>
</reference>
<protein>
    <recommendedName>
        <fullName evidence="4">ODAD1 central coiled coil region domain-containing protein</fullName>
    </recommendedName>
</protein>
<dbReference type="PANTHER" id="PTHR46518:SF1">
    <property type="entry name" value="OUTER DYNEIN ARM-DOCKING COMPLEX SUBUNIT 3"/>
    <property type="match status" value="1"/>
</dbReference>
<dbReference type="EMBL" id="HBEQ01006566">
    <property type="protein sequence ID" value="CAD8517771.1"/>
    <property type="molecule type" value="Transcribed_RNA"/>
</dbReference>
<accession>A0A6U0P1U4</accession>
<dbReference type="InterPro" id="IPR033192">
    <property type="entry name" value="ODAD3"/>
</dbReference>
<keyword evidence="1 2" id="KW-0175">Coiled coil</keyword>
<evidence type="ECO:0000313" key="6">
    <source>
        <dbReference type="EMBL" id="CAD8517771.1"/>
    </source>
</evidence>
<dbReference type="EMBL" id="HBEQ01006564">
    <property type="protein sequence ID" value="CAD8517769.1"/>
    <property type="molecule type" value="Transcribed_RNA"/>
</dbReference>
<evidence type="ECO:0000256" key="3">
    <source>
        <dbReference type="SAM" id="MobiDB-lite"/>
    </source>
</evidence>
<proteinExistence type="predicted"/>
<evidence type="ECO:0000259" key="4">
    <source>
        <dbReference type="Pfam" id="PF21773"/>
    </source>
</evidence>
<dbReference type="Pfam" id="PF21773">
    <property type="entry name" value="ODAD1_CC"/>
    <property type="match status" value="1"/>
</dbReference>